<dbReference type="InterPro" id="IPR039421">
    <property type="entry name" value="Type_1_exporter"/>
</dbReference>
<keyword evidence="4 10" id="KW-0812">Transmembrane</keyword>
<dbReference type="GO" id="GO:0034040">
    <property type="term" value="F:ATPase-coupled lipid transmembrane transporter activity"/>
    <property type="evidence" value="ECO:0007669"/>
    <property type="project" value="TreeGrafter"/>
</dbReference>
<accession>A0A1I0CY71</accession>
<dbReference type="InterPro" id="IPR003439">
    <property type="entry name" value="ABC_transporter-like_ATP-bd"/>
</dbReference>
<evidence type="ECO:0000256" key="3">
    <source>
        <dbReference type="ARBA" id="ARBA00022475"/>
    </source>
</evidence>
<dbReference type="OrthoDB" id="9762778at2"/>
<dbReference type="SUPFAM" id="SSF90123">
    <property type="entry name" value="ABC transporter transmembrane region"/>
    <property type="match status" value="1"/>
</dbReference>
<dbReference type="InterPro" id="IPR003593">
    <property type="entry name" value="AAA+_ATPase"/>
</dbReference>
<reference evidence="13 14" key="1">
    <citation type="submission" date="2016-10" db="EMBL/GenBank/DDBJ databases">
        <authorList>
            <person name="de Groot N.N."/>
        </authorList>
    </citation>
    <scope>NUCLEOTIDE SEQUENCE [LARGE SCALE GENOMIC DNA]</scope>
    <source>
        <strain evidence="13 14">DSM 1801</strain>
    </source>
</reference>
<evidence type="ECO:0000256" key="5">
    <source>
        <dbReference type="ARBA" id="ARBA00022741"/>
    </source>
</evidence>
<keyword evidence="6" id="KW-0378">Hydrolase</keyword>
<dbReference type="RefSeq" id="WP_092477904.1">
    <property type="nucleotide sequence ID" value="NZ_FOHN01000012.1"/>
</dbReference>
<evidence type="ECO:0000256" key="10">
    <source>
        <dbReference type="SAM" id="Phobius"/>
    </source>
</evidence>
<keyword evidence="2" id="KW-0813">Transport</keyword>
<dbReference type="PROSITE" id="PS00211">
    <property type="entry name" value="ABC_TRANSPORTER_1"/>
    <property type="match status" value="1"/>
</dbReference>
<feature type="domain" description="ABC transmembrane type-1" evidence="12">
    <location>
        <begin position="5"/>
        <end position="284"/>
    </location>
</feature>
<evidence type="ECO:0000256" key="7">
    <source>
        <dbReference type="ARBA" id="ARBA00022840"/>
    </source>
</evidence>
<dbReference type="PANTHER" id="PTHR24221">
    <property type="entry name" value="ATP-BINDING CASSETTE SUB-FAMILY B"/>
    <property type="match status" value="1"/>
</dbReference>
<dbReference type="Pfam" id="PF00664">
    <property type="entry name" value="ABC_membrane"/>
    <property type="match status" value="1"/>
</dbReference>
<evidence type="ECO:0000313" key="13">
    <source>
        <dbReference type="EMBL" id="SET24549.1"/>
    </source>
</evidence>
<evidence type="ECO:0000256" key="6">
    <source>
        <dbReference type="ARBA" id="ARBA00022807"/>
    </source>
</evidence>
<dbReference type="FunFam" id="3.40.50.300:FF:000299">
    <property type="entry name" value="ABC transporter ATP-binding protein/permease"/>
    <property type="match status" value="1"/>
</dbReference>
<dbReference type="Pfam" id="PF00005">
    <property type="entry name" value="ABC_tran"/>
    <property type="match status" value="1"/>
</dbReference>
<evidence type="ECO:0000313" key="14">
    <source>
        <dbReference type="Proteomes" id="UP000199800"/>
    </source>
</evidence>
<dbReference type="GO" id="GO:0005524">
    <property type="term" value="F:ATP binding"/>
    <property type="evidence" value="ECO:0007669"/>
    <property type="project" value="UniProtKB-KW"/>
</dbReference>
<evidence type="ECO:0000259" key="11">
    <source>
        <dbReference type="PROSITE" id="PS50893"/>
    </source>
</evidence>
<evidence type="ECO:0000256" key="4">
    <source>
        <dbReference type="ARBA" id="ARBA00022692"/>
    </source>
</evidence>
<dbReference type="SMART" id="SM00382">
    <property type="entry name" value="AAA"/>
    <property type="match status" value="1"/>
</dbReference>
<dbReference type="STRING" id="29364.SAMN04487772_1128"/>
<keyword evidence="6" id="KW-0788">Thiol protease</keyword>
<keyword evidence="7 13" id="KW-0067">ATP-binding</keyword>
<keyword evidence="3" id="KW-1003">Cell membrane</keyword>
<dbReference type="Gene3D" id="3.40.50.300">
    <property type="entry name" value="P-loop containing nucleotide triphosphate hydrolases"/>
    <property type="match status" value="1"/>
</dbReference>
<keyword evidence="8 10" id="KW-1133">Transmembrane helix</keyword>
<feature type="transmembrane region" description="Helical" evidence="10">
    <location>
        <begin position="7"/>
        <end position="27"/>
    </location>
</feature>
<dbReference type="GO" id="GO:0005886">
    <property type="term" value="C:plasma membrane"/>
    <property type="evidence" value="ECO:0007669"/>
    <property type="project" value="UniProtKB-SubCell"/>
</dbReference>
<dbReference type="AlphaFoldDB" id="A0A1I0CY71"/>
<dbReference type="PROSITE" id="PS50893">
    <property type="entry name" value="ABC_TRANSPORTER_2"/>
    <property type="match status" value="1"/>
</dbReference>
<dbReference type="PROSITE" id="PS50929">
    <property type="entry name" value="ABC_TM1F"/>
    <property type="match status" value="1"/>
</dbReference>
<evidence type="ECO:0000256" key="9">
    <source>
        <dbReference type="ARBA" id="ARBA00023136"/>
    </source>
</evidence>
<dbReference type="Gene3D" id="1.20.1560.10">
    <property type="entry name" value="ABC transporter type 1, transmembrane domain"/>
    <property type="match status" value="1"/>
</dbReference>
<comment type="subcellular location">
    <subcellularLocation>
        <location evidence="1">Cell membrane</location>
        <topology evidence="1">Multi-pass membrane protein</topology>
    </subcellularLocation>
</comment>
<dbReference type="Proteomes" id="UP000199800">
    <property type="component" value="Unassembled WGS sequence"/>
</dbReference>
<dbReference type="CDD" id="cd18570">
    <property type="entry name" value="ABC_6TM_PCAT1_LagD_like"/>
    <property type="match status" value="1"/>
</dbReference>
<dbReference type="SUPFAM" id="SSF52540">
    <property type="entry name" value="P-loop containing nucleoside triphosphate hydrolases"/>
    <property type="match status" value="1"/>
</dbReference>
<dbReference type="InterPro" id="IPR027417">
    <property type="entry name" value="P-loop_NTPase"/>
</dbReference>
<feature type="domain" description="ABC transporter" evidence="11">
    <location>
        <begin position="318"/>
        <end position="552"/>
    </location>
</feature>
<feature type="transmembrane region" description="Helical" evidence="10">
    <location>
        <begin position="112"/>
        <end position="135"/>
    </location>
</feature>
<dbReference type="GO" id="GO:0016887">
    <property type="term" value="F:ATP hydrolysis activity"/>
    <property type="evidence" value="ECO:0007669"/>
    <property type="project" value="InterPro"/>
</dbReference>
<keyword evidence="9 10" id="KW-0472">Membrane</keyword>
<evidence type="ECO:0000256" key="8">
    <source>
        <dbReference type="ARBA" id="ARBA00022989"/>
    </source>
</evidence>
<dbReference type="EMBL" id="FOHN01000012">
    <property type="protein sequence ID" value="SET24549.1"/>
    <property type="molecule type" value="Genomic_DNA"/>
</dbReference>
<name>A0A1I0CY71_9FIRM</name>
<dbReference type="InterPro" id="IPR011527">
    <property type="entry name" value="ABC1_TM_dom"/>
</dbReference>
<feature type="transmembrane region" description="Helical" evidence="10">
    <location>
        <begin position="141"/>
        <end position="159"/>
    </location>
</feature>
<dbReference type="GO" id="GO:0008234">
    <property type="term" value="F:cysteine-type peptidase activity"/>
    <property type="evidence" value="ECO:0007669"/>
    <property type="project" value="UniProtKB-KW"/>
</dbReference>
<dbReference type="InterPro" id="IPR036640">
    <property type="entry name" value="ABC1_TM_sf"/>
</dbReference>
<feature type="transmembrane region" description="Helical" evidence="10">
    <location>
        <begin position="224"/>
        <end position="245"/>
    </location>
</feature>
<evidence type="ECO:0000259" key="12">
    <source>
        <dbReference type="PROSITE" id="PS50929"/>
    </source>
</evidence>
<dbReference type="InterPro" id="IPR017871">
    <property type="entry name" value="ABC_transporter-like_CS"/>
</dbReference>
<sequence length="554" mass="62702">MALKIVLISFCYTLVGILCTLFFQFVFDKFIPVKNIGLLHLFGTGFVLLNILQGAIQYFRIKLILLLEKKFDIELTFHSYTHIMELPMNFFALRQTGEIISRLNDASKIRDVLSGVTISAAVDTVMAVFCGIILFMYDKTLFFIAFITLVLYGTINLFFASKIRKKNREVLEQSANVNSMFIETIKGIETIKSYGAEKEVEKKSGNIFTKLLDASIDCQDNQGFLGAITAAICGIGYIAIIWAGAMKVMNRDITVGVLLTFYSLAGYFLSPGQRIMDLQIQLQGAIAAMQRLEQLLISEPEDKNVEKGTSDLGHIGQIKVSNLNFRYGTRNLVLNDVSFEINENEKIAFVGESGSGKTTIAKLLLGFYEYEAGDIFFGTKNLNEINKEWLRSNIAYVSQEPYFFKGTVRENLLFGNSSYHSETEIIKILEIVKIRDFIKESPDGIEMKLQEGAFNISGGQRQRLCLARALLRKPKILILDEATSNLDVITEKAITDALEEYTDTTKIIIAHRLSTVKNCDKIIVLKDGRILEEGRHEKLIKNKKYYYSLWKKQE</sequence>
<dbReference type="GO" id="GO:0140359">
    <property type="term" value="F:ABC-type transporter activity"/>
    <property type="evidence" value="ECO:0007669"/>
    <property type="project" value="InterPro"/>
</dbReference>
<evidence type="ECO:0000256" key="2">
    <source>
        <dbReference type="ARBA" id="ARBA00022448"/>
    </source>
</evidence>
<keyword evidence="14" id="KW-1185">Reference proteome</keyword>
<feature type="transmembrane region" description="Helical" evidence="10">
    <location>
        <begin position="39"/>
        <end position="59"/>
    </location>
</feature>
<keyword evidence="5" id="KW-0547">Nucleotide-binding</keyword>
<gene>
    <name evidence="13" type="ORF">SAMN04487772_1128</name>
</gene>
<proteinExistence type="predicted"/>
<protein>
    <submittedName>
        <fullName evidence="13">ATP-binding cassette, subfamily B</fullName>
    </submittedName>
</protein>
<dbReference type="PANTHER" id="PTHR24221:SF654">
    <property type="entry name" value="ATP-BINDING CASSETTE SUB-FAMILY B MEMBER 6"/>
    <property type="match status" value="1"/>
</dbReference>
<keyword evidence="6" id="KW-0645">Protease</keyword>
<evidence type="ECO:0000256" key="1">
    <source>
        <dbReference type="ARBA" id="ARBA00004651"/>
    </source>
</evidence>
<organism evidence="13 14">
    <name type="scientific">[Clostridium] polysaccharolyticum</name>
    <dbReference type="NCBI Taxonomy" id="29364"/>
    <lineage>
        <taxon>Bacteria</taxon>
        <taxon>Bacillati</taxon>
        <taxon>Bacillota</taxon>
        <taxon>Clostridia</taxon>
        <taxon>Lachnospirales</taxon>
        <taxon>Lachnospiraceae</taxon>
    </lineage>
</organism>